<evidence type="ECO:0000313" key="5">
    <source>
        <dbReference type="Proteomes" id="UP001149074"/>
    </source>
</evidence>
<dbReference type="Proteomes" id="UP001149074">
    <property type="component" value="Unassembled WGS sequence"/>
</dbReference>
<reference evidence="4" key="2">
    <citation type="journal article" date="2023" name="IMA Fungus">
        <title>Comparative genomic study of the Penicillium genus elucidates a diverse pangenome and 15 lateral gene transfer events.</title>
        <authorList>
            <person name="Petersen C."/>
            <person name="Sorensen T."/>
            <person name="Nielsen M.R."/>
            <person name="Sondergaard T.E."/>
            <person name="Sorensen J.L."/>
            <person name="Fitzpatrick D.A."/>
            <person name="Frisvad J.C."/>
            <person name="Nielsen K.L."/>
        </authorList>
    </citation>
    <scope>NUCLEOTIDE SEQUENCE</scope>
    <source>
        <strain evidence="4">IBT 30761</strain>
    </source>
</reference>
<keyword evidence="5" id="KW-1185">Reference proteome</keyword>
<dbReference type="InterPro" id="IPR004114">
    <property type="entry name" value="THUMP_dom"/>
</dbReference>
<organism evidence="4 5">
    <name type="scientific">Penicillium argentinense</name>
    <dbReference type="NCBI Taxonomy" id="1131581"/>
    <lineage>
        <taxon>Eukaryota</taxon>
        <taxon>Fungi</taxon>
        <taxon>Dikarya</taxon>
        <taxon>Ascomycota</taxon>
        <taxon>Pezizomycotina</taxon>
        <taxon>Eurotiomycetes</taxon>
        <taxon>Eurotiomycetidae</taxon>
        <taxon>Eurotiales</taxon>
        <taxon>Aspergillaceae</taxon>
        <taxon>Penicillium</taxon>
    </lineage>
</organism>
<dbReference type="Pfam" id="PF02926">
    <property type="entry name" value="THUMP"/>
    <property type="match status" value="1"/>
</dbReference>
<dbReference type="EMBL" id="JAPQKI010000004">
    <property type="protein sequence ID" value="KAJ5104112.1"/>
    <property type="molecule type" value="Genomic_DNA"/>
</dbReference>
<dbReference type="AlphaFoldDB" id="A0A9W9FPR1"/>
<dbReference type="PANTHER" id="PTHR13452:SF10">
    <property type="entry name" value="THUMP DOMAIN-CONTAINING PROTEIN 1"/>
    <property type="match status" value="1"/>
</dbReference>
<dbReference type="FunFam" id="3.30.2300.10:FF:000001">
    <property type="entry name" value="THUMP domain-containing protein 1"/>
    <property type="match status" value="1"/>
</dbReference>
<sequence>MAGDAKRSMAQNADASKRRKGPPPKQRINIDAGDAGVFVTCDMGKEGKCKAEVLDIFSQIIEDSGIKPQGNVDGDGGEDSDDGDIEAQIQRELAGLQPTKDKTKKRPVEVTRLDMPCVLFARLDKSIDPVQLVHRMCTEAQANQDTKKSRWIKRMTPVTSVRKTLSVDLEAFIKEILKPHFHSGGGPKKFAIRPTLRGNKKFNRDEIIKTIADIVGPEHSVDLSNYDLAILFEVSQNVVGMSVVQGDYDRLKRYNLAEIYNPSPKGMETPKRTKTAAEDT</sequence>
<dbReference type="CDD" id="cd11717">
    <property type="entry name" value="THUMP_THUMPD1_like"/>
    <property type="match status" value="1"/>
</dbReference>
<dbReference type="GeneID" id="81356114"/>
<protein>
    <recommendedName>
        <fullName evidence="3">THUMP domain-containing protein</fullName>
    </recommendedName>
</protein>
<dbReference type="Gene3D" id="3.30.2300.10">
    <property type="entry name" value="THUMP superfamily"/>
    <property type="match status" value="1"/>
</dbReference>
<dbReference type="PANTHER" id="PTHR13452">
    <property type="entry name" value="THUMP DOMAIN CONTAINING PROTEIN 1-RELATED"/>
    <property type="match status" value="1"/>
</dbReference>
<keyword evidence="1" id="KW-0694">RNA-binding</keyword>
<dbReference type="InterPro" id="IPR040183">
    <property type="entry name" value="THUMPD1-like"/>
</dbReference>
<feature type="region of interest" description="Disordered" evidence="2">
    <location>
        <begin position="1"/>
        <end position="32"/>
    </location>
</feature>
<dbReference type="RefSeq" id="XP_056477492.1">
    <property type="nucleotide sequence ID" value="XM_056617135.1"/>
</dbReference>
<dbReference type="GO" id="GO:0003723">
    <property type="term" value="F:RNA binding"/>
    <property type="evidence" value="ECO:0007669"/>
    <property type="project" value="UniProtKB-UniRule"/>
</dbReference>
<dbReference type="GO" id="GO:0006400">
    <property type="term" value="P:tRNA modification"/>
    <property type="evidence" value="ECO:0007669"/>
    <property type="project" value="InterPro"/>
</dbReference>
<evidence type="ECO:0000259" key="3">
    <source>
        <dbReference type="PROSITE" id="PS51165"/>
    </source>
</evidence>
<dbReference type="SMART" id="SM00981">
    <property type="entry name" value="THUMP"/>
    <property type="match status" value="1"/>
</dbReference>
<evidence type="ECO:0000256" key="1">
    <source>
        <dbReference type="PROSITE-ProRule" id="PRU00529"/>
    </source>
</evidence>
<accession>A0A9W9FPR1</accession>
<dbReference type="OrthoDB" id="367221at2759"/>
<proteinExistence type="predicted"/>
<evidence type="ECO:0000313" key="4">
    <source>
        <dbReference type="EMBL" id="KAJ5104112.1"/>
    </source>
</evidence>
<dbReference type="PROSITE" id="PS51165">
    <property type="entry name" value="THUMP"/>
    <property type="match status" value="1"/>
</dbReference>
<reference evidence="4" key="1">
    <citation type="submission" date="2022-11" db="EMBL/GenBank/DDBJ databases">
        <authorList>
            <person name="Petersen C."/>
        </authorList>
    </citation>
    <scope>NUCLEOTIDE SEQUENCE</scope>
    <source>
        <strain evidence="4">IBT 30761</strain>
    </source>
</reference>
<comment type="caution">
    <text evidence="4">The sequence shown here is derived from an EMBL/GenBank/DDBJ whole genome shotgun (WGS) entry which is preliminary data.</text>
</comment>
<name>A0A9W9FPR1_9EURO</name>
<gene>
    <name evidence="4" type="ORF">N7532_004641</name>
</gene>
<dbReference type="SUPFAM" id="SSF143437">
    <property type="entry name" value="THUMP domain-like"/>
    <property type="match status" value="1"/>
</dbReference>
<evidence type="ECO:0000256" key="2">
    <source>
        <dbReference type="SAM" id="MobiDB-lite"/>
    </source>
</evidence>
<feature type="domain" description="THUMP" evidence="3">
    <location>
        <begin position="140"/>
        <end position="245"/>
    </location>
</feature>